<keyword evidence="3" id="KW-1185">Reference proteome</keyword>
<evidence type="ECO:0000259" key="1">
    <source>
        <dbReference type="Pfam" id="PF13349"/>
    </source>
</evidence>
<dbReference type="InterPro" id="IPR025164">
    <property type="entry name" value="Toastrack_DUF4097"/>
</dbReference>
<organism evidence="2 3">
    <name type="scientific">Arsukibacterium tuosuense</name>
    <dbReference type="NCBI Taxonomy" id="1323745"/>
    <lineage>
        <taxon>Bacteria</taxon>
        <taxon>Pseudomonadati</taxon>
        <taxon>Pseudomonadota</taxon>
        <taxon>Gammaproteobacteria</taxon>
        <taxon>Chromatiales</taxon>
        <taxon>Chromatiaceae</taxon>
        <taxon>Arsukibacterium</taxon>
    </lineage>
</organism>
<accession>A0A285JKX1</accession>
<dbReference type="EMBL" id="OBEB01000010">
    <property type="protein sequence ID" value="SNY60457.1"/>
    <property type="molecule type" value="Genomic_DNA"/>
</dbReference>
<gene>
    <name evidence="2" type="ORF">SAMN06297280_0098</name>
</gene>
<feature type="domain" description="DUF4097" evidence="1">
    <location>
        <begin position="120"/>
        <end position="222"/>
    </location>
</feature>
<dbReference type="OrthoDB" id="6195678at2"/>
<dbReference type="RefSeq" id="WP_097112993.1">
    <property type="nucleotide sequence ID" value="NZ_OBEB01000010.1"/>
</dbReference>
<evidence type="ECO:0000313" key="3">
    <source>
        <dbReference type="Proteomes" id="UP000219353"/>
    </source>
</evidence>
<dbReference type="Proteomes" id="UP000219353">
    <property type="component" value="Unassembled WGS sequence"/>
</dbReference>
<name>A0A285JKX1_9GAMM</name>
<dbReference type="PROSITE" id="PS51257">
    <property type="entry name" value="PROKAR_LIPOPROTEIN"/>
    <property type="match status" value="1"/>
</dbReference>
<reference evidence="3" key="1">
    <citation type="submission" date="2017-09" db="EMBL/GenBank/DDBJ databases">
        <authorList>
            <person name="Varghese N."/>
            <person name="Submissions S."/>
        </authorList>
    </citation>
    <scope>NUCLEOTIDE SEQUENCE [LARGE SCALE GENOMIC DNA]</scope>
    <source>
        <strain evidence="3">CGMCC 1.12461</strain>
    </source>
</reference>
<evidence type="ECO:0000313" key="2">
    <source>
        <dbReference type="EMBL" id="SNY60457.1"/>
    </source>
</evidence>
<dbReference type="Pfam" id="PF13349">
    <property type="entry name" value="DUF4097"/>
    <property type="match status" value="1"/>
</dbReference>
<sequence length="250" mass="25457">MKGGILSITAAVLLSGCVIYVGNGHAGDRLHEERSLSLSGADISQLVADTGAGKLEIIGEEGRELIELQASIYYYDSDDIRLSLIRRGNDAVLEAGFASGLYSGNSPYIDVVVKVPARLALTLDDGSGDAEIRGLQGDLNIEDGSGALRISGGNNATVVDGSGDLFIARLSGNLTLEDGSGDADIRQVQGNVTVEDGSGDLNISDIGGVVTIDDGSGDINVNGAGGLTILDSGSGGLKINAINGPVKIND</sequence>
<proteinExistence type="predicted"/>
<protein>
    <recommendedName>
        <fullName evidence="1">DUF4097 domain-containing protein</fullName>
    </recommendedName>
</protein>
<dbReference type="AlphaFoldDB" id="A0A285JKX1"/>